<feature type="region of interest" description="Disordered" evidence="1">
    <location>
        <begin position="1"/>
        <end position="73"/>
    </location>
</feature>
<reference evidence="2" key="1">
    <citation type="submission" date="2025-08" db="UniProtKB">
        <authorList>
            <consortium name="Ensembl"/>
        </authorList>
    </citation>
    <scope>IDENTIFICATION</scope>
</reference>
<proteinExistence type="predicted"/>
<dbReference type="Ensembl" id="ENSBJAT00000004167.1">
    <property type="protein sequence ID" value="ENSBJAP00000004062.1"/>
    <property type="gene ID" value="ENSBJAG00000002922.1"/>
</dbReference>
<organism evidence="2 3">
    <name type="scientific">Buteo japonicus</name>
    <dbReference type="NCBI Taxonomy" id="224669"/>
    <lineage>
        <taxon>Eukaryota</taxon>
        <taxon>Metazoa</taxon>
        <taxon>Chordata</taxon>
        <taxon>Craniata</taxon>
        <taxon>Vertebrata</taxon>
        <taxon>Euteleostomi</taxon>
        <taxon>Archelosauria</taxon>
        <taxon>Archosauria</taxon>
        <taxon>Dinosauria</taxon>
        <taxon>Saurischia</taxon>
        <taxon>Theropoda</taxon>
        <taxon>Coelurosauria</taxon>
        <taxon>Aves</taxon>
        <taxon>Neognathae</taxon>
        <taxon>Neoaves</taxon>
        <taxon>Telluraves</taxon>
        <taxon>Accipitrimorphae</taxon>
        <taxon>Accipitriformes</taxon>
        <taxon>Accipitridae</taxon>
        <taxon>Accipitrinae</taxon>
        <taxon>Buteo</taxon>
    </lineage>
</organism>
<evidence type="ECO:0000256" key="1">
    <source>
        <dbReference type="SAM" id="MobiDB-lite"/>
    </source>
</evidence>
<sequence>MYKLPALNRRETLSQQQLKTDPSKATEEGSNDLQMQPLSTRYKPHPAQGMQLPKPAPQHPRSGCPGPSSAILF</sequence>
<evidence type="ECO:0000313" key="3">
    <source>
        <dbReference type="Proteomes" id="UP000694555"/>
    </source>
</evidence>
<dbReference type="Proteomes" id="UP000694555">
    <property type="component" value="Unplaced"/>
</dbReference>
<evidence type="ECO:0000313" key="2">
    <source>
        <dbReference type="Ensembl" id="ENSBJAP00000004062.1"/>
    </source>
</evidence>
<name>A0A8B9ZCQ4_9AVES</name>
<protein>
    <submittedName>
        <fullName evidence="2">Uncharacterized protein</fullName>
    </submittedName>
</protein>
<accession>A0A8B9ZCQ4</accession>
<keyword evidence="3" id="KW-1185">Reference proteome</keyword>
<reference evidence="2" key="2">
    <citation type="submission" date="2025-09" db="UniProtKB">
        <authorList>
            <consortium name="Ensembl"/>
        </authorList>
    </citation>
    <scope>IDENTIFICATION</scope>
</reference>
<dbReference type="AlphaFoldDB" id="A0A8B9ZCQ4"/>